<feature type="coiled-coil region" evidence="1">
    <location>
        <begin position="7"/>
        <end position="74"/>
    </location>
</feature>
<gene>
    <name evidence="3" type="ORF">CBR_g8339</name>
</gene>
<evidence type="ECO:0000313" key="3">
    <source>
        <dbReference type="EMBL" id="GBG71040.1"/>
    </source>
</evidence>
<dbReference type="GO" id="GO:0030674">
    <property type="term" value="F:protein-macromolecule adaptor activity"/>
    <property type="evidence" value="ECO:0007669"/>
    <property type="project" value="TreeGrafter"/>
</dbReference>
<dbReference type="GO" id="GO:0070682">
    <property type="term" value="P:proteasome regulatory particle assembly"/>
    <property type="evidence" value="ECO:0007669"/>
    <property type="project" value="InterPro"/>
</dbReference>
<evidence type="ECO:0000256" key="2">
    <source>
        <dbReference type="SAM" id="MobiDB-lite"/>
    </source>
</evidence>
<comment type="caution">
    <text evidence="3">The sequence shown here is derived from an EMBL/GenBank/DDBJ whole genome shotgun (WGS) entry which is preliminary data.</text>
</comment>
<protein>
    <submittedName>
        <fullName evidence="3">Uncharacterized protein</fullName>
    </submittedName>
</protein>
<dbReference type="PANTHER" id="PTHR40422">
    <property type="entry name" value="TRANSLATION MACHINERY-ASSOCIATED PROTEIN 17"/>
    <property type="match status" value="1"/>
</dbReference>
<evidence type="ECO:0000313" key="4">
    <source>
        <dbReference type="Proteomes" id="UP000265515"/>
    </source>
</evidence>
<organism evidence="3 4">
    <name type="scientific">Chara braunii</name>
    <name type="common">Braun's stonewort</name>
    <dbReference type="NCBI Taxonomy" id="69332"/>
    <lineage>
        <taxon>Eukaryota</taxon>
        <taxon>Viridiplantae</taxon>
        <taxon>Streptophyta</taxon>
        <taxon>Charophyceae</taxon>
        <taxon>Charales</taxon>
        <taxon>Characeae</taxon>
        <taxon>Chara</taxon>
    </lineage>
</organism>
<evidence type="ECO:0000256" key="1">
    <source>
        <dbReference type="SAM" id="Coils"/>
    </source>
</evidence>
<keyword evidence="1" id="KW-0175">Coiled coil</keyword>
<feature type="compositionally biased region" description="Basic and acidic residues" evidence="2">
    <location>
        <begin position="137"/>
        <end position="146"/>
    </location>
</feature>
<dbReference type="EMBL" id="BFEA01000139">
    <property type="protein sequence ID" value="GBG71040.1"/>
    <property type="molecule type" value="Genomic_DNA"/>
</dbReference>
<keyword evidence="4" id="KW-1185">Reference proteome</keyword>
<dbReference type="OrthoDB" id="548474at2759"/>
<reference evidence="3 4" key="1">
    <citation type="journal article" date="2018" name="Cell">
        <title>The Chara Genome: Secondary Complexity and Implications for Plant Terrestrialization.</title>
        <authorList>
            <person name="Nishiyama T."/>
            <person name="Sakayama H."/>
            <person name="Vries J.D."/>
            <person name="Buschmann H."/>
            <person name="Saint-Marcoux D."/>
            <person name="Ullrich K.K."/>
            <person name="Haas F.B."/>
            <person name="Vanderstraeten L."/>
            <person name="Becker D."/>
            <person name="Lang D."/>
            <person name="Vosolsobe S."/>
            <person name="Rombauts S."/>
            <person name="Wilhelmsson P.K.I."/>
            <person name="Janitza P."/>
            <person name="Kern R."/>
            <person name="Heyl A."/>
            <person name="Rumpler F."/>
            <person name="Villalobos L.I.A.C."/>
            <person name="Clay J.M."/>
            <person name="Skokan R."/>
            <person name="Toyoda A."/>
            <person name="Suzuki Y."/>
            <person name="Kagoshima H."/>
            <person name="Schijlen E."/>
            <person name="Tajeshwar N."/>
            <person name="Catarino B."/>
            <person name="Hetherington A.J."/>
            <person name="Saltykova A."/>
            <person name="Bonnot C."/>
            <person name="Breuninger H."/>
            <person name="Symeonidi A."/>
            <person name="Radhakrishnan G.V."/>
            <person name="Van Nieuwerburgh F."/>
            <person name="Deforce D."/>
            <person name="Chang C."/>
            <person name="Karol K.G."/>
            <person name="Hedrich R."/>
            <person name="Ulvskov P."/>
            <person name="Glockner G."/>
            <person name="Delwiche C.F."/>
            <person name="Petrasek J."/>
            <person name="Van de Peer Y."/>
            <person name="Friml J."/>
            <person name="Beilby M."/>
            <person name="Dolan L."/>
            <person name="Kohara Y."/>
            <person name="Sugano S."/>
            <person name="Fujiyama A."/>
            <person name="Delaux P.-M."/>
            <person name="Quint M."/>
            <person name="TheiBen G."/>
            <person name="Hagemann M."/>
            <person name="Harholt J."/>
            <person name="Dunand C."/>
            <person name="Zachgo S."/>
            <person name="Langdale J."/>
            <person name="Maumus F."/>
            <person name="Straeten D.V.D."/>
            <person name="Gould S.B."/>
            <person name="Rensing S.A."/>
        </authorList>
    </citation>
    <scope>NUCLEOTIDE SEQUENCE [LARGE SCALE GENOMIC DNA]</scope>
    <source>
        <strain evidence="3 4">S276</strain>
    </source>
</reference>
<dbReference type="PANTHER" id="PTHR40422:SF1">
    <property type="entry name" value="TRANSLATION MACHINERY-ASSOCIATED PROTEIN 17"/>
    <property type="match status" value="1"/>
</dbReference>
<dbReference type="InterPro" id="IPR038966">
    <property type="entry name" value="TMA17"/>
</dbReference>
<dbReference type="STRING" id="69332.A0A388KLW1"/>
<feature type="region of interest" description="Disordered" evidence="2">
    <location>
        <begin position="86"/>
        <end position="146"/>
    </location>
</feature>
<name>A0A388KLW1_CHABU</name>
<dbReference type="AlphaFoldDB" id="A0A388KLW1"/>
<dbReference type="Proteomes" id="UP000265515">
    <property type="component" value="Unassembled WGS sequence"/>
</dbReference>
<proteinExistence type="predicted"/>
<accession>A0A388KLW1</accession>
<dbReference type="Gramene" id="GBG71040">
    <property type="protein sequence ID" value="GBG71040"/>
    <property type="gene ID" value="CBR_g8339"/>
</dbReference>
<sequence>MATATAVELLEIEKNRLENAVKHLLRSNEELAEALQSSPDPDFEQAIDENRKVVDEMREKIARLEEELHDLRGPHQVPASADELVRHDAQARTQQDGNQREEPFRARQRIPAGGEHPMGNGNGAVSMETDSGPTADSIHREEDHWM</sequence>